<dbReference type="SUPFAM" id="SSF55545">
    <property type="entry name" value="beta-N-acetylhexosaminidase-like domain"/>
    <property type="match status" value="1"/>
</dbReference>
<keyword evidence="1 3" id="KW-0378">Hydrolase</keyword>
<dbReference type="Proteomes" id="UP001302806">
    <property type="component" value="Chromosome"/>
</dbReference>
<dbReference type="GO" id="GO:0016787">
    <property type="term" value="F:hydrolase activity"/>
    <property type="evidence" value="ECO:0007669"/>
    <property type="project" value="UniProtKB-KW"/>
</dbReference>
<proteinExistence type="predicted"/>
<evidence type="ECO:0000313" key="3">
    <source>
        <dbReference type="EMBL" id="WNH09007.1"/>
    </source>
</evidence>
<evidence type="ECO:0000313" key="4">
    <source>
        <dbReference type="Proteomes" id="UP001302806"/>
    </source>
</evidence>
<feature type="chain" id="PRO_5046448709" evidence="2">
    <location>
        <begin position="22"/>
        <end position="230"/>
    </location>
</feature>
<evidence type="ECO:0000256" key="2">
    <source>
        <dbReference type="SAM" id="SignalP"/>
    </source>
</evidence>
<dbReference type="InterPro" id="IPR029018">
    <property type="entry name" value="Hex-like_dom2"/>
</dbReference>
<reference evidence="3 4" key="1">
    <citation type="submission" date="2023-09" db="EMBL/GenBank/DDBJ databases">
        <title>Thalassobella suaedae gen. nov., sp. nov., a marine bacterium of the family Flavobacteriaceae isolated from a halophyte Suaeda japonica.</title>
        <authorList>
            <person name="Lee S.Y."/>
            <person name="Hwang C.Y."/>
        </authorList>
    </citation>
    <scope>NUCLEOTIDE SEQUENCE [LARGE SCALE GENOMIC DNA]</scope>
    <source>
        <strain evidence="3 4">HL-DH14</strain>
    </source>
</reference>
<feature type="signal peptide" evidence="2">
    <location>
        <begin position="1"/>
        <end position="21"/>
    </location>
</feature>
<gene>
    <name evidence="3" type="ORF">RHP51_18545</name>
</gene>
<protein>
    <submittedName>
        <fullName evidence="3">Glycosyl hydrolase 115 family protein</fullName>
    </submittedName>
</protein>
<keyword evidence="2" id="KW-0732">Signal</keyword>
<sequence length="230" mass="26220">MNYNYYKIQLTKILCSFCLHATLHAQSSISHSNTCDTFSIVNKNNTSIIYYDASGFEVAYIASNLLAEDIERVTGKKPIVSIDKPKSKTAIIIGTQGSSAIIDKLIKKNINTRDLNGSWERYIYKTIKNPLPNVDEALVIIESDRRGTAYGVFDLSQTIGVSPWYWWADVPTVKRNELIINSVNLISKVPFVKYRGVFLNDEDWELKSWASKLMIKAPKPMKKFLNYYCV</sequence>
<evidence type="ECO:0000256" key="1">
    <source>
        <dbReference type="ARBA" id="ARBA00022801"/>
    </source>
</evidence>
<accession>A0ABY9XT68</accession>
<name>A0ABY9XT68_9FLAO</name>
<dbReference type="PANTHER" id="PTHR37842:SF2">
    <property type="entry name" value="GYLCOSYL HYDROLASE 115 C-TERMINAL DOMAIN-CONTAINING PROTEIN"/>
    <property type="match status" value="1"/>
</dbReference>
<dbReference type="EMBL" id="CP134537">
    <property type="protein sequence ID" value="WNH09007.1"/>
    <property type="molecule type" value="Genomic_DNA"/>
</dbReference>
<dbReference type="Gene3D" id="3.30.379.10">
    <property type="entry name" value="Chitobiase/beta-hexosaminidase domain 2-like"/>
    <property type="match status" value="1"/>
</dbReference>
<organism evidence="3 4">
    <name type="scientific">Thalassobellus suaedae</name>
    <dbReference type="NCBI Taxonomy" id="3074124"/>
    <lineage>
        <taxon>Bacteria</taxon>
        <taxon>Pseudomonadati</taxon>
        <taxon>Bacteroidota</taxon>
        <taxon>Flavobacteriia</taxon>
        <taxon>Flavobacteriales</taxon>
        <taxon>Flavobacteriaceae</taxon>
        <taxon>Thalassobellus</taxon>
    </lineage>
</organism>
<dbReference type="PANTHER" id="PTHR37842">
    <property type="match status" value="1"/>
</dbReference>